<dbReference type="PANTHER" id="PTHR21310">
    <property type="entry name" value="AMINOGLYCOSIDE PHOSPHOTRANSFERASE-RELATED-RELATED"/>
    <property type="match status" value="1"/>
</dbReference>
<reference evidence="2" key="1">
    <citation type="submission" date="2022-06" db="EMBL/GenBank/DDBJ databases">
        <title>Sphingomonas sp. nov. isolated from rhizosphere soil of tomato.</title>
        <authorList>
            <person name="Dong H."/>
            <person name="Gao R."/>
        </authorList>
    </citation>
    <scope>NUCLEOTIDE SEQUENCE</scope>
    <source>
        <strain evidence="2">MMSM24</strain>
    </source>
</reference>
<dbReference type="Gene3D" id="3.90.1200.10">
    <property type="match status" value="1"/>
</dbReference>
<dbReference type="PANTHER" id="PTHR21310:SF57">
    <property type="entry name" value="BLR2944 PROTEIN"/>
    <property type="match status" value="1"/>
</dbReference>
<proteinExistence type="predicted"/>
<dbReference type="InterPro" id="IPR041726">
    <property type="entry name" value="ACAD10_11_N"/>
</dbReference>
<evidence type="ECO:0000259" key="1">
    <source>
        <dbReference type="Pfam" id="PF01636"/>
    </source>
</evidence>
<accession>A0AA41ZAF8</accession>
<name>A0AA41ZAF8_9SPHN</name>
<feature type="domain" description="Aminoglycoside phosphotransferase" evidence="1">
    <location>
        <begin position="65"/>
        <end position="261"/>
    </location>
</feature>
<evidence type="ECO:0000313" key="2">
    <source>
        <dbReference type="EMBL" id="MCW6535958.1"/>
    </source>
</evidence>
<comment type="caution">
    <text evidence="2">The sequence shown here is derived from an EMBL/GenBank/DDBJ whole genome shotgun (WGS) entry which is preliminary data.</text>
</comment>
<dbReference type="Proteomes" id="UP001165565">
    <property type="component" value="Unassembled WGS sequence"/>
</dbReference>
<dbReference type="EMBL" id="JANFAV010000010">
    <property type="protein sequence ID" value="MCW6535958.1"/>
    <property type="molecule type" value="Genomic_DNA"/>
</dbReference>
<gene>
    <name evidence="2" type="ORF">NEE01_14330</name>
</gene>
<keyword evidence="3" id="KW-1185">Reference proteome</keyword>
<dbReference type="InterPro" id="IPR011009">
    <property type="entry name" value="Kinase-like_dom_sf"/>
</dbReference>
<dbReference type="InterPro" id="IPR051678">
    <property type="entry name" value="AGP_Transferase"/>
</dbReference>
<dbReference type="CDD" id="cd05154">
    <property type="entry name" value="ACAD10_11_N-like"/>
    <property type="match status" value="1"/>
</dbReference>
<dbReference type="RefSeq" id="WP_265269390.1">
    <property type="nucleotide sequence ID" value="NZ_JANFAV010000010.1"/>
</dbReference>
<protein>
    <submittedName>
        <fullName evidence="2">Phosphotransferase family protein</fullName>
    </submittedName>
</protein>
<dbReference type="AlphaFoldDB" id="A0AA41ZAF8"/>
<organism evidence="2 3">
    <name type="scientific">Sphingomonas lycopersici</name>
    <dbReference type="NCBI Taxonomy" id="2951807"/>
    <lineage>
        <taxon>Bacteria</taxon>
        <taxon>Pseudomonadati</taxon>
        <taxon>Pseudomonadota</taxon>
        <taxon>Alphaproteobacteria</taxon>
        <taxon>Sphingomonadales</taxon>
        <taxon>Sphingomonadaceae</taxon>
        <taxon>Sphingomonas</taxon>
    </lineage>
</organism>
<dbReference type="SUPFAM" id="SSF56112">
    <property type="entry name" value="Protein kinase-like (PK-like)"/>
    <property type="match status" value="1"/>
</dbReference>
<sequence>MQASLARIAPAIDPAATAISDLERLSGGATQEIWRFALVGPVARSIKILRRAPYGATGEGTGIGLEIEAELILAAGALGVPVPRVDYVLTPADDVGRGFVMDFIEGETLGGRIVKSERFTAARQTLASECGAVLARIHAIDPARFPSLDRRSPAALVEQWHATYRAGSIARPVFALALRWLADHAPPAPARPALVHGDFRNGNLMIGREGLRAVLDWELAHVGDPLEDLGWLCVNSWRFGRIDRPVGGFGQREELLDAYEQHSGREVDRGAIRWWETFGTLRWGVICAGALTHYRGADPTIERALIARRASETEIDLLRLLSE</sequence>
<dbReference type="Pfam" id="PF01636">
    <property type="entry name" value="APH"/>
    <property type="match status" value="1"/>
</dbReference>
<dbReference type="InterPro" id="IPR002575">
    <property type="entry name" value="Aminoglycoside_PTrfase"/>
</dbReference>
<evidence type="ECO:0000313" key="3">
    <source>
        <dbReference type="Proteomes" id="UP001165565"/>
    </source>
</evidence>